<name>A0ABR4HVH0_9EURO</name>
<feature type="coiled-coil region" evidence="1">
    <location>
        <begin position="132"/>
        <end position="159"/>
    </location>
</feature>
<sequence length="676" mass="76691">MKSHGGDLHENVQISHNERQGTHIRVSKVRISSNTHIIKTPIATTMSYFNAIDHRIGDAYFPAHGVKFPNSFVEAAGPEEVVIFFLVGQYLRGSESFWYPYLRTLPQPGSLTTLPYYEEDEDLEWLEGTSLAQARKQKIAQLREKYESLYDTLQKAGVEDSEKYSWNLYLWASTIFVSRAFSAKVLSGVVPEIGLPEENVSVLLPFIDILNHRPLAKVEWRAGRENVDFVTLEDVAAEQEIANNYGPRNNEQLMMNYGFCLSDNPCDYRTVTLRAPPGSPLQIVRDQQRQLFPDSSRDSEDPYYVFNIFYPLLAPNTPMEHSIFSPALFNAVSILAANQRELETLEVSEHETRLSDAYGNSRAALAAISQIIIELITHIVRLRHSGPGSKEPRNLKQTHAKIYRDSQIQLSESALVIAAWTLQRARVHGLAGDWGATKHILGSHMARIPKGKFPDALFSRLQVRILERPSILTATGELFSFDELFSLLPDEVQKHFQACSSTVLKNASRNIPALRGITAQASPFRFPLFVCFTIGVYISNRHKQDLEPAENHSFLPPRLSQWASFILDHYAPPPDDVAWAVEDEDDENLLSEFDEIIDTMRQQNADIFSSLEPFTGSWQGDTWWLSPNWVRWAWMMTEQECVQAPEDPLALLSSEDSSNVMLSTETYLYIPQSPPQ</sequence>
<feature type="region of interest" description="Disordered" evidence="2">
    <location>
        <begin position="1"/>
        <end position="21"/>
    </location>
</feature>
<dbReference type="InterPro" id="IPR050600">
    <property type="entry name" value="SETD3_SETD6_MTase"/>
</dbReference>
<dbReference type="InterPro" id="IPR046341">
    <property type="entry name" value="SET_dom_sf"/>
</dbReference>
<dbReference type="EMBL" id="JBFXLT010000010">
    <property type="protein sequence ID" value="KAL2819501.1"/>
    <property type="molecule type" value="Genomic_DNA"/>
</dbReference>
<keyword evidence="4" id="KW-1185">Reference proteome</keyword>
<gene>
    <name evidence="3" type="ORF">BJX63DRAFT_11739</name>
</gene>
<evidence type="ECO:0000313" key="4">
    <source>
        <dbReference type="Proteomes" id="UP001610334"/>
    </source>
</evidence>
<comment type="caution">
    <text evidence="3">The sequence shown here is derived from an EMBL/GenBank/DDBJ whole genome shotgun (WGS) entry which is preliminary data.</text>
</comment>
<dbReference type="SUPFAM" id="SSF82199">
    <property type="entry name" value="SET domain"/>
    <property type="match status" value="1"/>
</dbReference>
<keyword evidence="1" id="KW-0175">Coiled coil</keyword>
<dbReference type="Proteomes" id="UP001610334">
    <property type="component" value="Unassembled WGS sequence"/>
</dbReference>
<organism evidence="3 4">
    <name type="scientific">Aspergillus granulosus</name>
    <dbReference type="NCBI Taxonomy" id="176169"/>
    <lineage>
        <taxon>Eukaryota</taxon>
        <taxon>Fungi</taxon>
        <taxon>Dikarya</taxon>
        <taxon>Ascomycota</taxon>
        <taxon>Pezizomycotina</taxon>
        <taxon>Eurotiomycetes</taxon>
        <taxon>Eurotiomycetidae</taxon>
        <taxon>Eurotiales</taxon>
        <taxon>Aspergillaceae</taxon>
        <taxon>Aspergillus</taxon>
        <taxon>Aspergillus subgen. Nidulantes</taxon>
    </lineage>
</organism>
<dbReference type="Gene3D" id="3.90.1410.10">
    <property type="entry name" value="set domain protein methyltransferase, domain 1"/>
    <property type="match status" value="1"/>
</dbReference>
<evidence type="ECO:0000256" key="2">
    <source>
        <dbReference type="SAM" id="MobiDB-lite"/>
    </source>
</evidence>
<evidence type="ECO:0008006" key="5">
    <source>
        <dbReference type="Google" id="ProtNLM"/>
    </source>
</evidence>
<reference evidence="3 4" key="1">
    <citation type="submission" date="2024-07" db="EMBL/GenBank/DDBJ databases">
        <title>Section-level genome sequencing and comparative genomics of Aspergillus sections Usti and Cavernicolus.</title>
        <authorList>
            <consortium name="Lawrence Berkeley National Laboratory"/>
            <person name="Nybo J.L."/>
            <person name="Vesth T.C."/>
            <person name="Theobald S."/>
            <person name="Frisvad J.C."/>
            <person name="Larsen T.O."/>
            <person name="Kjaerboelling I."/>
            <person name="Rothschild-Mancinelli K."/>
            <person name="Lyhne E.K."/>
            <person name="Kogle M.E."/>
            <person name="Barry K."/>
            <person name="Clum A."/>
            <person name="Na H."/>
            <person name="Ledsgaard L."/>
            <person name="Lin J."/>
            <person name="Lipzen A."/>
            <person name="Kuo A."/>
            <person name="Riley R."/>
            <person name="Mondo S."/>
            <person name="Labutti K."/>
            <person name="Haridas S."/>
            <person name="Pangalinan J."/>
            <person name="Salamov A.A."/>
            <person name="Simmons B.A."/>
            <person name="Magnuson J.K."/>
            <person name="Chen J."/>
            <person name="Drula E."/>
            <person name="Henrissat B."/>
            <person name="Wiebenga A."/>
            <person name="Lubbers R.J."/>
            <person name="Gomes A.C."/>
            <person name="Makela M.R."/>
            <person name="Stajich J."/>
            <person name="Grigoriev I.V."/>
            <person name="Mortensen U.H."/>
            <person name="De Vries R.P."/>
            <person name="Baker S.E."/>
            <person name="Andersen M.R."/>
        </authorList>
    </citation>
    <scope>NUCLEOTIDE SEQUENCE [LARGE SCALE GENOMIC DNA]</scope>
    <source>
        <strain evidence="3 4">CBS 588.65</strain>
    </source>
</reference>
<accession>A0ABR4HVH0</accession>
<dbReference type="PANTHER" id="PTHR13271">
    <property type="entry name" value="UNCHARACTERIZED PUTATIVE METHYLTRANSFERASE"/>
    <property type="match status" value="1"/>
</dbReference>
<evidence type="ECO:0000256" key="1">
    <source>
        <dbReference type="SAM" id="Coils"/>
    </source>
</evidence>
<proteinExistence type="predicted"/>
<dbReference type="PANTHER" id="PTHR13271:SF135">
    <property type="entry name" value="SET DOMAIN PROTEIN (AFU_ORTHOLOGUE AFUA_4G11040)"/>
    <property type="match status" value="1"/>
</dbReference>
<protein>
    <recommendedName>
        <fullName evidence="5">SET domain-containing protein</fullName>
    </recommendedName>
</protein>
<evidence type="ECO:0000313" key="3">
    <source>
        <dbReference type="EMBL" id="KAL2819501.1"/>
    </source>
</evidence>